<dbReference type="RefSeq" id="XP_004023768.1">
    <property type="nucleotide sequence ID" value="XM_004023719.1"/>
</dbReference>
<dbReference type="AlphaFoldDB" id="G0R6L5"/>
<dbReference type="Gene3D" id="2.10.25.10">
    <property type="entry name" value="Laminin"/>
    <property type="match status" value="1"/>
</dbReference>
<dbReference type="SUPFAM" id="SSF55486">
    <property type="entry name" value="Metalloproteases ('zincins'), catalytic domain"/>
    <property type="match status" value="1"/>
</dbReference>
<sequence>MEEQMFYGQGAGCEHVMGKCDSAKIEFCDPKTDQKLCDFYHHGQSFCHVYTLNDSGCNTLVTYINAKCWDVNSILNTRNAQLEQGVKFGIDSRCFNGNLMVKNKKHSFQNIGNCYRYQCDSTKQQVNIWVGQIKQTCSQNLEKLTFQGYKGFLECPKNLSNFCRFKKICPGFCNANGYCLNNKCYCAKGFIGKDCNIKIVS</sequence>
<evidence type="ECO:0000313" key="2">
    <source>
        <dbReference type="Proteomes" id="UP000008983"/>
    </source>
</evidence>
<keyword evidence="2" id="KW-1185">Reference proteome</keyword>
<reference evidence="1 2" key="1">
    <citation type="submission" date="2011-07" db="EMBL/GenBank/DDBJ databases">
        <authorList>
            <person name="Coyne R."/>
            <person name="Brami D."/>
            <person name="Johnson J."/>
            <person name="Hostetler J."/>
            <person name="Hannick L."/>
            <person name="Clark T."/>
            <person name="Cassidy-Hanley D."/>
            <person name="Inman J."/>
        </authorList>
    </citation>
    <scope>NUCLEOTIDE SEQUENCE [LARGE SCALE GENOMIC DNA]</scope>
    <source>
        <strain evidence="1 2">G5</strain>
    </source>
</reference>
<gene>
    <name evidence="1" type="ORF">IMG5_205970</name>
</gene>
<evidence type="ECO:0000313" key="1">
    <source>
        <dbReference type="EMBL" id="EGR26884.1"/>
    </source>
</evidence>
<dbReference type="InParanoid" id="G0R6L5"/>
<protein>
    <submittedName>
        <fullName evidence="1">Leishmanolysin family protein, putative</fullName>
    </submittedName>
</protein>
<organism evidence="1 2">
    <name type="scientific">Ichthyophthirius multifiliis</name>
    <name type="common">White spot disease agent</name>
    <name type="synonym">Ich</name>
    <dbReference type="NCBI Taxonomy" id="5932"/>
    <lineage>
        <taxon>Eukaryota</taxon>
        <taxon>Sar</taxon>
        <taxon>Alveolata</taxon>
        <taxon>Ciliophora</taxon>
        <taxon>Intramacronucleata</taxon>
        <taxon>Oligohymenophorea</taxon>
        <taxon>Hymenostomatida</taxon>
        <taxon>Ophryoglenina</taxon>
        <taxon>Ichthyophthirius</taxon>
    </lineage>
</organism>
<dbReference type="EMBL" id="GL984406">
    <property type="protein sequence ID" value="EGR26884.1"/>
    <property type="molecule type" value="Genomic_DNA"/>
</dbReference>
<dbReference type="GeneID" id="14902941"/>
<accession>G0R6L5</accession>
<dbReference type="Proteomes" id="UP000008983">
    <property type="component" value="Unassembled WGS sequence"/>
</dbReference>
<dbReference type="STRING" id="857967.G0R6L5"/>
<proteinExistence type="predicted"/>
<name>G0R6L5_ICHMU</name>
<dbReference type="eggNOG" id="KOG2556">
    <property type="taxonomic scope" value="Eukaryota"/>
</dbReference>